<feature type="domain" description="C2H2-type" evidence="14">
    <location>
        <begin position="137"/>
        <end position="164"/>
    </location>
</feature>
<keyword evidence="8" id="KW-0238">DNA-binding</keyword>
<evidence type="ECO:0000256" key="6">
    <source>
        <dbReference type="ARBA" id="ARBA00022833"/>
    </source>
</evidence>
<evidence type="ECO:0000313" key="15">
    <source>
        <dbReference type="Proteomes" id="UP000694843"/>
    </source>
</evidence>
<evidence type="ECO:0000313" key="16">
    <source>
        <dbReference type="RefSeq" id="XP_018014600.1"/>
    </source>
</evidence>
<dbReference type="GeneID" id="108671554"/>
<evidence type="ECO:0000256" key="7">
    <source>
        <dbReference type="ARBA" id="ARBA00023015"/>
    </source>
</evidence>
<evidence type="ECO:0000256" key="9">
    <source>
        <dbReference type="ARBA" id="ARBA00023163"/>
    </source>
</evidence>
<name>A0A8B7NLQ3_HYAAZ</name>
<comment type="similarity">
    <text evidence="2">Belongs to the krueppel C2H2-type zinc-finger protein family.</text>
</comment>
<protein>
    <submittedName>
        <fullName evidence="16">Uncharacterized protein LOC108671554</fullName>
    </submittedName>
</protein>
<dbReference type="KEGG" id="hazt:108671554"/>
<evidence type="ECO:0000256" key="5">
    <source>
        <dbReference type="ARBA" id="ARBA00022771"/>
    </source>
</evidence>
<evidence type="ECO:0000256" key="13">
    <source>
        <dbReference type="SAM" id="MobiDB-lite"/>
    </source>
</evidence>
<dbReference type="PANTHER" id="PTHR24388:SF96">
    <property type="entry name" value="GENE, 32687-RELATED"/>
    <property type="match status" value="1"/>
</dbReference>
<evidence type="ECO:0000256" key="3">
    <source>
        <dbReference type="ARBA" id="ARBA00022723"/>
    </source>
</evidence>
<dbReference type="PROSITE" id="PS00028">
    <property type="entry name" value="ZINC_FINGER_C2H2_1"/>
    <property type="match status" value="1"/>
</dbReference>
<keyword evidence="10" id="KW-0539">Nucleus</keyword>
<dbReference type="InterPro" id="IPR050527">
    <property type="entry name" value="Snail/Krueppel_Znf"/>
</dbReference>
<dbReference type="SMART" id="SM00355">
    <property type="entry name" value="ZnF_C2H2"/>
    <property type="match status" value="8"/>
</dbReference>
<evidence type="ECO:0000256" key="10">
    <source>
        <dbReference type="ARBA" id="ARBA00023242"/>
    </source>
</evidence>
<accession>A0A8B7NLQ3</accession>
<reference evidence="16" key="1">
    <citation type="submission" date="2025-08" db="UniProtKB">
        <authorList>
            <consortium name="RefSeq"/>
        </authorList>
    </citation>
    <scope>IDENTIFICATION</scope>
    <source>
        <tissue evidence="16">Whole organism</tissue>
    </source>
</reference>
<keyword evidence="7" id="KW-0805">Transcription regulation</keyword>
<dbReference type="InterPro" id="IPR012337">
    <property type="entry name" value="RNaseH-like_sf"/>
</dbReference>
<keyword evidence="9" id="KW-0804">Transcription</keyword>
<keyword evidence="5 12" id="KW-0863">Zinc-finger</keyword>
<proteinExistence type="inferred from homology"/>
<dbReference type="PROSITE" id="PS50157">
    <property type="entry name" value="ZINC_FINGER_C2H2_2"/>
    <property type="match status" value="1"/>
</dbReference>
<evidence type="ECO:0000256" key="11">
    <source>
        <dbReference type="ARBA" id="ARBA00037948"/>
    </source>
</evidence>
<keyword evidence="15" id="KW-1185">Reference proteome</keyword>
<keyword evidence="3" id="KW-0479">Metal-binding</keyword>
<organism evidence="15 16">
    <name type="scientific">Hyalella azteca</name>
    <name type="common">Amphipod</name>
    <dbReference type="NCBI Taxonomy" id="294128"/>
    <lineage>
        <taxon>Eukaryota</taxon>
        <taxon>Metazoa</taxon>
        <taxon>Ecdysozoa</taxon>
        <taxon>Arthropoda</taxon>
        <taxon>Crustacea</taxon>
        <taxon>Multicrustacea</taxon>
        <taxon>Malacostraca</taxon>
        <taxon>Eumalacostraca</taxon>
        <taxon>Peracarida</taxon>
        <taxon>Amphipoda</taxon>
        <taxon>Senticaudata</taxon>
        <taxon>Talitrida</taxon>
        <taxon>Talitroidea</taxon>
        <taxon>Hyalellidae</taxon>
        <taxon>Hyalella</taxon>
    </lineage>
</organism>
<dbReference type="GO" id="GO:0005634">
    <property type="term" value="C:nucleus"/>
    <property type="evidence" value="ECO:0007669"/>
    <property type="project" value="UniProtKB-SubCell"/>
</dbReference>
<comment type="subcellular location">
    <subcellularLocation>
        <location evidence="1">Nucleus</location>
    </subcellularLocation>
</comment>
<dbReference type="Proteomes" id="UP000694843">
    <property type="component" value="Unplaced"/>
</dbReference>
<dbReference type="OrthoDB" id="6576283at2759"/>
<sequence>MSRNEVLTATCADSNGKTSIEVSEVPLEDQDVAERCLYVSDASAAVQSYSLPSIHGLAWRPSEYCSSPPSYDSSSASAIRRFKELPVRCHLCRRSKSFTRPLSLMLHIHKFHVRKAVQVAGYTLLCCHLCAHRNAHYHCPHCSYSSSSMTDIKRHFLTHSRSQTATSHSSKKQKYPSILRINLNKRELLAFSKQFSDVWLRRHRGARARGYSRSTSYVVSDFVDTFVSSSVPRHSFESISDEKRVLREHNCSSGLDACPAIEDTMNEIKKEPLLDYEIGDVTVPPLFPVDSIAVKAEGDESSDVLVHVFPSEEVSRNWRLSLPASIQAAFDKLSSERCYLCSQNLIFESKLALEIHFYRHHVRHSIVEFDCCVGLVCNLGCYGMDRHCHCHRCSFLAEDLIEVRTHYAKYHAAGGDRKKHQGSNSAKNKYSSDRLCNAQNQAFAADRLSQITGLECSTLLCQLLELEVDADAAVICPMIPSRVRESIVLDAVTLHAQIRPPYCLLCDDGREYKTSRLLLQHFQRSHVKRANRSCALPSLMCRLSCKGFCRGHYHCPLCPYVMHDLTKLKVHQQKLHGCALGNANKELFAGRTITAESLARLEGGEDAVREKTCRGSHVRHKTRPLVANMEGSDVPCPLPVSIVQDIASARSLLSLPDCYLCRFERNFFTERRLADHFERMHMKRSVDFPPYRILSCHLHNDKYRDRGHFHCPWCFFVTHDRLILRSHLTKHSCKLKLANRTLEAPKNCCEGREITGPSRDKEAVRPVMRRCGKTQLRLWKQRFNAYVNRNLGSELGCVLRLVNRRMRQQITNLINEGISDASQKCPASEFRLVETPKPAKQLVKITSTARAQDVTSTHRWPEAPSPGGVGVSNIIRTSGDASGSESPGVAGHEELFDVLYSAHVTASGVHVPASDMVSHLPRQFALTPRRVVMKFIEWCPVCQRAARQSFTQNNNVKLLKSDGFSTDDGTVMKAASRDDVMTIRRVTVEMFTQLQTSATLSPGPGGREEDSSVRQLSEIETPAAIFKGGLEAGALLGAAHREVSQDSRNFFAPMGGLGSLAENSTASSCELRGSEEKRSFSANRFMDVMLVNVIDMRDHPDRGHHYIVHCQDAHTRLHFLLALRQLRPSHIARCIIRKVLAVTGVPALIVSNNGNEFVQSLVSQISLMWTGSCSALVDNCKSQSAAAARSDIVCDSSDVLRELTRRLLDALHDQRHVSWTLWLPYIQYTLNTETKLPQLTPFQAVFRRSVAGAVKKADVTPHDLQDVADNILGYCPPHSPSESSDAEETSKEEENNVEVMDVTTASFSVDDGILNYVEVILPKEEDFGARSDQPEMTAPLVNAFKVQAEIDRIKTSDRFSQEVSGKLENSGQGDLNPHGVRDAMIDPQGSGLPESTSLRLSGPNVVPVGIFPSLDSDGSDDSLFV</sequence>
<feature type="region of interest" description="Disordered" evidence="13">
    <location>
        <begin position="1273"/>
        <end position="1298"/>
    </location>
</feature>
<dbReference type="PANTHER" id="PTHR24388">
    <property type="entry name" value="ZINC FINGER PROTEIN"/>
    <property type="match status" value="1"/>
</dbReference>
<keyword evidence="4" id="KW-0677">Repeat</keyword>
<dbReference type="GO" id="GO:0000981">
    <property type="term" value="F:DNA-binding transcription factor activity, RNA polymerase II-specific"/>
    <property type="evidence" value="ECO:0007669"/>
    <property type="project" value="TreeGrafter"/>
</dbReference>
<evidence type="ECO:0000259" key="14">
    <source>
        <dbReference type="PROSITE" id="PS50157"/>
    </source>
</evidence>
<evidence type="ECO:0000256" key="2">
    <source>
        <dbReference type="ARBA" id="ARBA00006991"/>
    </source>
</evidence>
<evidence type="ECO:0000256" key="1">
    <source>
        <dbReference type="ARBA" id="ARBA00004123"/>
    </source>
</evidence>
<dbReference type="InterPro" id="IPR013087">
    <property type="entry name" value="Znf_C2H2_type"/>
</dbReference>
<comment type="similarity">
    <text evidence="11">Belongs to the snail C2H2-type zinc-finger protein family.</text>
</comment>
<evidence type="ECO:0000256" key="8">
    <source>
        <dbReference type="ARBA" id="ARBA00023125"/>
    </source>
</evidence>
<evidence type="ECO:0000256" key="4">
    <source>
        <dbReference type="ARBA" id="ARBA00022737"/>
    </source>
</evidence>
<dbReference type="SUPFAM" id="SSF53098">
    <property type="entry name" value="Ribonuclease H-like"/>
    <property type="match status" value="1"/>
</dbReference>
<dbReference type="InterPro" id="IPR036397">
    <property type="entry name" value="RNaseH_sf"/>
</dbReference>
<dbReference type="GO" id="GO:0000978">
    <property type="term" value="F:RNA polymerase II cis-regulatory region sequence-specific DNA binding"/>
    <property type="evidence" value="ECO:0007669"/>
    <property type="project" value="TreeGrafter"/>
</dbReference>
<dbReference type="GO" id="GO:0008270">
    <property type="term" value="F:zinc ion binding"/>
    <property type="evidence" value="ECO:0007669"/>
    <property type="project" value="UniProtKB-KW"/>
</dbReference>
<evidence type="ECO:0000256" key="12">
    <source>
        <dbReference type="PROSITE-ProRule" id="PRU00042"/>
    </source>
</evidence>
<dbReference type="RefSeq" id="XP_018014600.1">
    <property type="nucleotide sequence ID" value="XM_018159111.2"/>
</dbReference>
<gene>
    <name evidence="16" type="primary">LOC108671554</name>
</gene>
<dbReference type="Gene3D" id="3.30.420.10">
    <property type="entry name" value="Ribonuclease H-like superfamily/Ribonuclease H"/>
    <property type="match status" value="1"/>
</dbReference>
<keyword evidence="6" id="KW-0862">Zinc</keyword>